<gene>
    <name evidence="2" type="ORF">HMPREF9440_01828</name>
</gene>
<feature type="region of interest" description="Disordered" evidence="1">
    <location>
        <begin position="1"/>
        <end position="22"/>
    </location>
</feature>
<feature type="compositionally biased region" description="Basic and acidic residues" evidence="1">
    <location>
        <begin position="95"/>
        <end position="109"/>
    </location>
</feature>
<protein>
    <submittedName>
        <fullName evidence="2">Uncharacterized protein</fullName>
    </submittedName>
</protein>
<proteinExistence type="predicted"/>
<feature type="compositionally biased region" description="Polar residues" evidence="1">
    <location>
        <begin position="42"/>
        <end position="51"/>
    </location>
</feature>
<evidence type="ECO:0000256" key="1">
    <source>
        <dbReference type="SAM" id="MobiDB-lite"/>
    </source>
</evidence>
<evidence type="ECO:0000313" key="2">
    <source>
        <dbReference type="EMBL" id="EHY30803.1"/>
    </source>
</evidence>
<keyword evidence="3" id="KW-1185">Reference proteome</keyword>
<sequence length="118" mass="12597">MIRRNRGGTHAESLRDAKRSPLLIRMGESLAGAGWRGRKTYAGTSVGTASETGHRGVGKSFNPVGAPRKGPAAGGSCSHEDESGPQKTQTLDFQEEPRMRVRHGSDGFSHKTPGLPIF</sequence>
<accession>H3KGE8</accession>
<dbReference type="HOGENOM" id="CLU_2071956_0_0_4"/>
<comment type="caution">
    <text evidence="2">The sequence shown here is derived from an EMBL/GenBank/DDBJ whole genome shotgun (WGS) entry which is preliminary data.</text>
</comment>
<dbReference type="EMBL" id="AFBQ01000274">
    <property type="protein sequence ID" value="EHY30803.1"/>
    <property type="molecule type" value="Genomic_DNA"/>
</dbReference>
<evidence type="ECO:0000313" key="3">
    <source>
        <dbReference type="Proteomes" id="UP000004956"/>
    </source>
</evidence>
<dbReference type="AlphaFoldDB" id="H3KGE8"/>
<feature type="region of interest" description="Disordered" evidence="1">
    <location>
        <begin position="36"/>
        <end position="118"/>
    </location>
</feature>
<dbReference type="Proteomes" id="UP000004956">
    <property type="component" value="Unassembled WGS sequence"/>
</dbReference>
<name>H3KGE8_9BURK</name>
<organism evidence="2 3">
    <name type="scientific">Sutterella parvirubra YIT 11816</name>
    <dbReference type="NCBI Taxonomy" id="762967"/>
    <lineage>
        <taxon>Bacteria</taxon>
        <taxon>Pseudomonadati</taxon>
        <taxon>Pseudomonadota</taxon>
        <taxon>Betaproteobacteria</taxon>
        <taxon>Burkholderiales</taxon>
        <taxon>Sutterellaceae</taxon>
        <taxon>Sutterella</taxon>
    </lineage>
</organism>
<reference evidence="2 3" key="1">
    <citation type="submission" date="2011-11" db="EMBL/GenBank/DDBJ databases">
        <authorList>
            <person name="Weinstock G."/>
            <person name="Sodergren E."/>
            <person name="Clifton S."/>
            <person name="Fulton L."/>
            <person name="Fulton B."/>
            <person name="Courtney L."/>
            <person name="Fronick C."/>
            <person name="Harrison M."/>
            <person name="Strong C."/>
            <person name="Farmer C."/>
            <person name="Delahaunty K."/>
            <person name="Markovic C."/>
            <person name="Hall O."/>
            <person name="Minx P."/>
            <person name="Tomlinson C."/>
            <person name="Mitreva M."/>
            <person name="Hou S."/>
            <person name="Chen J."/>
            <person name="Wollam A."/>
            <person name="Pepin K.H."/>
            <person name="Johnson M."/>
            <person name="Bhonagiri V."/>
            <person name="Zhang X."/>
            <person name="Suruliraj S."/>
            <person name="Warren W."/>
            <person name="Chinwalla A."/>
            <person name="Mardis E.R."/>
            <person name="Wilson R.K."/>
        </authorList>
    </citation>
    <scope>NUCLEOTIDE SEQUENCE [LARGE SCALE GENOMIC DNA]</scope>
    <source>
        <strain evidence="2 3">YIT 11816</strain>
    </source>
</reference>